<reference evidence="2 3" key="1">
    <citation type="submission" date="2024-02" db="EMBL/GenBank/DDBJ databases">
        <title>de novo genome assembly of Solanum bulbocastanum strain 11H21.</title>
        <authorList>
            <person name="Hosaka A.J."/>
        </authorList>
    </citation>
    <scope>NUCLEOTIDE SEQUENCE [LARGE SCALE GENOMIC DNA]</scope>
    <source>
        <tissue evidence="2">Young leaves</tissue>
    </source>
</reference>
<protein>
    <submittedName>
        <fullName evidence="2">Uncharacterized protein</fullName>
    </submittedName>
</protein>
<organism evidence="2 3">
    <name type="scientific">Solanum bulbocastanum</name>
    <name type="common">Wild potato</name>
    <dbReference type="NCBI Taxonomy" id="147425"/>
    <lineage>
        <taxon>Eukaryota</taxon>
        <taxon>Viridiplantae</taxon>
        <taxon>Streptophyta</taxon>
        <taxon>Embryophyta</taxon>
        <taxon>Tracheophyta</taxon>
        <taxon>Spermatophyta</taxon>
        <taxon>Magnoliopsida</taxon>
        <taxon>eudicotyledons</taxon>
        <taxon>Gunneridae</taxon>
        <taxon>Pentapetalae</taxon>
        <taxon>asterids</taxon>
        <taxon>lamiids</taxon>
        <taxon>Solanales</taxon>
        <taxon>Solanaceae</taxon>
        <taxon>Solanoideae</taxon>
        <taxon>Solaneae</taxon>
        <taxon>Solanum</taxon>
    </lineage>
</organism>
<dbReference type="Proteomes" id="UP001371456">
    <property type="component" value="Unassembled WGS sequence"/>
</dbReference>
<dbReference type="Pfam" id="PF05553">
    <property type="entry name" value="DUF761"/>
    <property type="match status" value="1"/>
</dbReference>
<feature type="region of interest" description="Disordered" evidence="1">
    <location>
        <begin position="95"/>
        <end position="122"/>
    </location>
</feature>
<evidence type="ECO:0000256" key="1">
    <source>
        <dbReference type="SAM" id="MobiDB-lite"/>
    </source>
</evidence>
<dbReference type="PANTHER" id="PTHR33098:SF46">
    <property type="entry name" value="COTTON FIBER PROTEIN"/>
    <property type="match status" value="1"/>
</dbReference>
<proteinExistence type="predicted"/>
<evidence type="ECO:0000313" key="3">
    <source>
        <dbReference type="Proteomes" id="UP001371456"/>
    </source>
</evidence>
<dbReference type="AlphaFoldDB" id="A0AAN8TWT4"/>
<dbReference type="PANTHER" id="PTHR33098">
    <property type="entry name" value="COTTON FIBER (DUF761)"/>
    <property type="match status" value="1"/>
</dbReference>
<accession>A0AAN8TWT4</accession>
<dbReference type="InterPro" id="IPR008480">
    <property type="entry name" value="DUF761_pln"/>
</dbReference>
<gene>
    <name evidence="2" type="ORF">RDI58_008953</name>
</gene>
<comment type="caution">
    <text evidence="2">The sequence shown here is derived from an EMBL/GenBank/DDBJ whole genome shotgun (WGS) entry which is preliminary data.</text>
</comment>
<dbReference type="EMBL" id="JBANQN010000003">
    <property type="protein sequence ID" value="KAK6795500.1"/>
    <property type="molecule type" value="Genomic_DNA"/>
</dbReference>
<evidence type="ECO:0000313" key="2">
    <source>
        <dbReference type="EMBL" id="KAK6795500.1"/>
    </source>
</evidence>
<name>A0AAN8TWT4_SOLBU</name>
<sequence>MGIIFPTLSLIIIGVITNHRRGKVVSPILASTYKYGYPNRADKSRALSTQVFFFQSREKIKLKKMSSSLNPRYYRTAKVEEIEKKTERPMECFTREIQRPNSTNVRKPAAAPKKLESKPSEDINESAENFIKKFKQQLLLQRLESMENYEQMLKRGT</sequence>
<keyword evidence="3" id="KW-1185">Reference proteome</keyword>